<name>A0ABV7TT53_9NEIS</name>
<evidence type="ECO:0000259" key="2">
    <source>
        <dbReference type="Pfam" id="PF04773"/>
    </source>
</evidence>
<dbReference type="InterPro" id="IPR006860">
    <property type="entry name" value="FecR"/>
</dbReference>
<protein>
    <submittedName>
        <fullName evidence="3">FecR domain-containing protein</fullName>
    </submittedName>
</protein>
<feature type="domain" description="FecR protein" evidence="2">
    <location>
        <begin position="61"/>
        <end position="151"/>
    </location>
</feature>
<dbReference type="EMBL" id="JBHRYH010000016">
    <property type="protein sequence ID" value="MFC3625902.1"/>
    <property type="molecule type" value="Genomic_DNA"/>
</dbReference>
<sequence>MQWMKTAVRRLPLLVGLLCSQWSLAAYDSIGTIKTISGAVQVQRGAVTVTPAPGFALLAEDVVRTGSASSVGIVMRDSSILSAGANSELRLDAFRFDPLSQTGAMQTTLRKGRLSAISGAIVKHSPEAVQYKTRTMTLGVRGTEFILEAEPGED</sequence>
<dbReference type="PANTHER" id="PTHR38731:SF1">
    <property type="entry name" value="FECR PROTEIN DOMAIN-CONTAINING PROTEIN"/>
    <property type="match status" value="1"/>
</dbReference>
<feature type="signal peptide" evidence="1">
    <location>
        <begin position="1"/>
        <end position="25"/>
    </location>
</feature>
<keyword evidence="4" id="KW-1185">Reference proteome</keyword>
<dbReference type="RefSeq" id="WP_390277885.1">
    <property type="nucleotide sequence ID" value="NZ_JBHRYH010000016.1"/>
</dbReference>
<dbReference type="PANTHER" id="PTHR38731">
    <property type="entry name" value="LIPL45-RELATED LIPOPROTEIN-RELATED"/>
    <property type="match status" value="1"/>
</dbReference>
<proteinExistence type="predicted"/>
<dbReference type="Proteomes" id="UP001595636">
    <property type="component" value="Unassembled WGS sequence"/>
</dbReference>
<organism evidence="3 4">
    <name type="scientific">Vogesella amnigena</name>
    <dbReference type="NCBI Taxonomy" id="1507449"/>
    <lineage>
        <taxon>Bacteria</taxon>
        <taxon>Pseudomonadati</taxon>
        <taxon>Pseudomonadota</taxon>
        <taxon>Betaproteobacteria</taxon>
        <taxon>Neisseriales</taxon>
        <taxon>Chromobacteriaceae</taxon>
        <taxon>Vogesella</taxon>
    </lineage>
</organism>
<dbReference type="Pfam" id="PF04773">
    <property type="entry name" value="FecR"/>
    <property type="match status" value="1"/>
</dbReference>
<feature type="chain" id="PRO_5046123658" evidence="1">
    <location>
        <begin position="26"/>
        <end position="154"/>
    </location>
</feature>
<evidence type="ECO:0000313" key="4">
    <source>
        <dbReference type="Proteomes" id="UP001595636"/>
    </source>
</evidence>
<reference evidence="4" key="1">
    <citation type="journal article" date="2019" name="Int. J. Syst. Evol. Microbiol.">
        <title>The Global Catalogue of Microorganisms (GCM) 10K type strain sequencing project: providing services to taxonomists for standard genome sequencing and annotation.</title>
        <authorList>
            <consortium name="The Broad Institute Genomics Platform"/>
            <consortium name="The Broad Institute Genome Sequencing Center for Infectious Disease"/>
            <person name="Wu L."/>
            <person name="Ma J."/>
        </authorList>
    </citation>
    <scope>NUCLEOTIDE SEQUENCE [LARGE SCALE GENOMIC DNA]</scope>
    <source>
        <strain evidence="4">KCTC 42195</strain>
    </source>
</reference>
<gene>
    <name evidence="3" type="ORF">ACFOKJ_07095</name>
</gene>
<keyword evidence="1" id="KW-0732">Signal</keyword>
<accession>A0ABV7TT53</accession>
<evidence type="ECO:0000256" key="1">
    <source>
        <dbReference type="SAM" id="SignalP"/>
    </source>
</evidence>
<comment type="caution">
    <text evidence="3">The sequence shown here is derived from an EMBL/GenBank/DDBJ whole genome shotgun (WGS) entry which is preliminary data.</text>
</comment>
<evidence type="ECO:0000313" key="3">
    <source>
        <dbReference type="EMBL" id="MFC3625902.1"/>
    </source>
</evidence>